<evidence type="ECO:0008006" key="4">
    <source>
        <dbReference type="Google" id="ProtNLM"/>
    </source>
</evidence>
<comment type="caution">
    <text evidence="2">The sequence shown here is derived from an EMBL/GenBank/DDBJ whole genome shotgun (WGS) entry which is preliminary data.</text>
</comment>
<protein>
    <recommendedName>
        <fullName evidence="4">Heat shock factor binding protein 1</fullName>
    </recommendedName>
</protein>
<feature type="region of interest" description="Disordered" evidence="1">
    <location>
        <begin position="1"/>
        <end position="23"/>
    </location>
</feature>
<sequence length="118" mass="13375">MLPTSPPKSDESPHELTSAIDMDAPATSDDIQHMLEQFMKDMSAICRDFEKAISDLDHSLQRTDLRVDLLEITDTKQTNLQFEPMSWDSAANVFKIQLWMGKIDPLGTIFGSDVFQNQ</sequence>
<evidence type="ECO:0000313" key="3">
    <source>
        <dbReference type="Proteomes" id="UP001066276"/>
    </source>
</evidence>
<evidence type="ECO:0000313" key="2">
    <source>
        <dbReference type="EMBL" id="KAJ1128245.1"/>
    </source>
</evidence>
<gene>
    <name evidence="2" type="ORF">NDU88_006624</name>
</gene>
<reference evidence="2" key="1">
    <citation type="journal article" date="2022" name="bioRxiv">
        <title>Sequencing and chromosome-scale assembly of the giantPleurodeles waltlgenome.</title>
        <authorList>
            <person name="Brown T."/>
            <person name="Elewa A."/>
            <person name="Iarovenko S."/>
            <person name="Subramanian E."/>
            <person name="Araus A.J."/>
            <person name="Petzold A."/>
            <person name="Susuki M."/>
            <person name="Suzuki K.-i.T."/>
            <person name="Hayashi T."/>
            <person name="Toyoda A."/>
            <person name="Oliveira C."/>
            <person name="Osipova E."/>
            <person name="Leigh N.D."/>
            <person name="Simon A."/>
            <person name="Yun M.H."/>
        </authorList>
    </citation>
    <scope>NUCLEOTIDE SEQUENCE</scope>
    <source>
        <strain evidence="2">20211129_DDA</strain>
        <tissue evidence="2">Liver</tissue>
    </source>
</reference>
<organism evidence="2 3">
    <name type="scientific">Pleurodeles waltl</name>
    <name type="common">Iberian ribbed newt</name>
    <dbReference type="NCBI Taxonomy" id="8319"/>
    <lineage>
        <taxon>Eukaryota</taxon>
        <taxon>Metazoa</taxon>
        <taxon>Chordata</taxon>
        <taxon>Craniata</taxon>
        <taxon>Vertebrata</taxon>
        <taxon>Euteleostomi</taxon>
        <taxon>Amphibia</taxon>
        <taxon>Batrachia</taxon>
        <taxon>Caudata</taxon>
        <taxon>Salamandroidea</taxon>
        <taxon>Salamandridae</taxon>
        <taxon>Pleurodelinae</taxon>
        <taxon>Pleurodeles</taxon>
    </lineage>
</organism>
<name>A0AAV7PME2_PLEWA</name>
<keyword evidence="3" id="KW-1185">Reference proteome</keyword>
<evidence type="ECO:0000256" key="1">
    <source>
        <dbReference type="SAM" id="MobiDB-lite"/>
    </source>
</evidence>
<proteinExistence type="predicted"/>
<dbReference type="EMBL" id="JANPWB010000011">
    <property type="protein sequence ID" value="KAJ1128245.1"/>
    <property type="molecule type" value="Genomic_DNA"/>
</dbReference>
<dbReference type="Proteomes" id="UP001066276">
    <property type="component" value="Chromosome 7"/>
</dbReference>
<dbReference type="AlphaFoldDB" id="A0AAV7PME2"/>
<accession>A0AAV7PME2</accession>